<proteinExistence type="predicted"/>
<dbReference type="CDD" id="cd01285">
    <property type="entry name" value="nucleoside_deaminase"/>
    <property type="match status" value="1"/>
</dbReference>
<dbReference type="Gene3D" id="3.40.140.10">
    <property type="entry name" value="Cytidine Deaminase, domain 2"/>
    <property type="match status" value="1"/>
</dbReference>
<dbReference type="GO" id="GO:0006152">
    <property type="term" value="P:purine nucleoside catabolic process"/>
    <property type="evidence" value="ECO:0007669"/>
    <property type="project" value="TreeGrafter"/>
</dbReference>
<evidence type="ECO:0000313" key="2">
    <source>
        <dbReference type="EMBL" id="OGY63711.1"/>
    </source>
</evidence>
<name>A0A1G1ZGR7_9BACT</name>
<dbReference type="Proteomes" id="UP000177174">
    <property type="component" value="Unassembled WGS sequence"/>
</dbReference>
<comment type="caution">
    <text evidence="2">The sequence shown here is derived from an EMBL/GenBank/DDBJ whole genome shotgun (WGS) entry which is preliminary data.</text>
</comment>
<dbReference type="Pfam" id="PF00383">
    <property type="entry name" value="dCMP_cyt_deam_1"/>
    <property type="match status" value="1"/>
</dbReference>
<dbReference type="PANTHER" id="PTHR11079">
    <property type="entry name" value="CYTOSINE DEAMINASE FAMILY MEMBER"/>
    <property type="match status" value="1"/>
</dbReference>
<evidence type="ECO:0000313" key="3">
    <source>
        <dbReference type="Proteomes" id="UP000177174"/>
    </source>
</evidence>
<reference evidence="2 3" key="1">
    <citation type="journal article" date="2016" name="Nat. Commun.">
        <title>Thousands of microbial genomes shed light on interconnected biogeochemical processes in an aquifer system.</title>
        <authorList>
            <person name="Anantharaman K."/>
            <person name="Brown C.T."/>
            <person name="Hug L.A."/>
            <person name="Sharon I."/>
            <person name="Castelle C.J."/>
            <person name="Probst A.J."/>
            <person name="Thomas B.C."/>
            <person name="Singh A."/>
            <person name="Wilkins M.J."/>
            <person name="Karaoz U."/>
            <person name="Brodie E.L."/>
            <person name="Williams K.H."/>
            <person name="Hubbard S.S."/>
            <person name="Banfield J.F."/>
        </authorList>
    </citation>
    <scope>NUCLEOTIDE SEQUENCE [LARGE SCALE GENOMIC DNA]</scope>
</reference>
<evidence type="ECO:0000259" key="1">
    <source>
        <dbReference type="PROSITE" id="PS51747"/>
    </source>
</evidence>
<dbReference type="GO" id="GO:0047974">
    <property type="term" value="F:guanosine deaminase activity"/>
    <property type="evidence" value="ECO:0007669"/>
    <property type="project" value="TreeGrafter"/>
</dbReference>
<dbReference type="PANTHER" id="PTHR11079:SF161">
    <property type="entry name" value="CMP_DCMP-TYPE DEAMINASE DOMAIN-CONTAINING PROTEIN"/>
    <property type="match status" value="1"/>
</dbReference>
<sequence>MKLAILAAKMGVRNGQAPFGACIVRGNEVVVVEHNVVWETKDFTAHAEVTAIRRACVALDTVDLSGCRIYSTCEPCPMCFSACHWARISEIYFGTSIDDAAECGFNELRISNRHLNKHLRLMGEKPKIIVRGLMRKHNSELFRMWQKRQDRKAY</sequence>
<dbReference type="EMBL" id="MHJH01000035">
    <property type="protein sequence ID" value="OGY63711.1"/>
    <property type="molecule type" value="Genomic_DNA"/>
</dbReference>
<dbReference type="AlphaFoldDB" id="A0A1G1ZGR7"/>
<accession>A0A1G1ZGR7</accession>
<organism evidence="2 3">
    <name type="scientific">Candidatus Harrisonbacteria bacterium RIFCSPHIGHO2_12_FULL_48_16</name>
    <dbReference type="NCBI Taxonomy" id="1798405"/>
    <lineage>
        <taxon>Bacteria</taxon>
        <taxon>Candidatus Harrisoniibacteriota</taxon>
    </lineage>
</organism>
<gene>
    <name evidence="2" type="ORF">A3E64_01000</name>
</gene>
<protein>
    <submittedName>
        <fullName evidence="2">tRNA-specific adenosine deaminase</fullName>
    </submittedName>
</protein>
<dbReference type="STRING" id="1798405.A3E64_01000"/>
<dbReference type="InterPro" id="IPR016193">
    <property type="entry name" value="Cytidine_deaminase-like"/>
</dbReference>
<dbReference type="PROSITE" id="PS51747">
    <property type="entry name" value="CYT_DCMP_DEAMINASES_2"/>
    <property type="match status" value="1"/>
</dbReference>
<feature type="domain" description="CMP/dCMP-type deaminase" evidence="1">
    <location>
        <begin position="1"/>
        <end position="105"/>
    </location>
</feature>
<dbReference type="SUPFAM" id="SSF53927">
    <property type="entry name" value="Cytidine deaminase-like"/>
    <property type="match status" value="1"/>
</dbReference>
<dbReference type="InterPro" id="IPR002125">
    <property type="entry name" value="CMP_dCMP_dom"/>
</dbReference>